<dbReference type="PROSITE" id="PS00151">
    <property type="entry name" value="ACYLPHOSPHATASE_2"/>
    <property type="match status" value="1"/>
</dbReference>
<dbReference type="InterPro" id="IPR001792">
    <property type="entry name" value="Acylphosphatase-like_dom"/>
</dbReference>
<dbReference type="PANTHER" id="PTHR47268:SF4">
    <property type="entry name" value="ACYLPHOSPHATASE"/>
    <property type="match status" value="1"/>
</dbReference>
<comment type="caution">
    <text evidence="10">The sequence shown here is derived from an EMBL/GenBank/DDBJ whole genome shotgun (WGS) entry which is preliminary data.</text>
</comment>
<evidence type="ECO:0000256" key="7">
    <source>
        <dbReference type="RuleBase" id="RU004168"/>
    </source>
</evidence>
<reference evidence="10 11" key="1">
    <citation type="submission" date="2018-01" db="EMBL/GenBank/DDBJ databases">
        <title>Halomonas endophytica sp. nov., isolated from storage liquid in the stems of Populus euphratica.</title>
        <authorList>
            <person name="Chen C."/>
        </authorList>
    </citation>
    <scope>NUCLEOTIDE SEQUENCE [LARGE SCALE GENOMIC DNA]</scope>
    <source>
        <strain evidence="10 11">DSM 26881</strain>
    </source>
</reference>
<dbReference type="GO" id="GO:0003998">
    <property type="term" value="F:acylphosphatase activity"/>
    <property type="evidence" value="ECO:0007669"/>
    <property type="project" value="UniProtKB-EC"/>
</dbReference>
<dbReference type="Pfam" id="PF00708">
    <property type="entry name" value="Acylphosphatase"/>
    <property type="match status" value="1"/>
</dbReference>
<evidence type="ECO:0000256" key="5">
    <source>
        <dbReference type="PROSITE-ProRule" id="PRU00409"/>
    </source>
</evidence>
<evidence type="ECO:0000313" key="10">
    <source>
        <dbReference type="EMBL" id="PMR70753.1"/>
    </source>
</evidence>
<dbReference type="RefSeq" id="WP_102626917.1">
    <property type="nucleotide sequence ID" value="NZ_PDOH01000007.1"/>
</dbReference>
<protein>
    <recommendedName>
        <fullName evidence="3 6">acylphosphatase</fullName>
        <ecNumber evidence="2 6">3.6.1.7</ecNumber>
    </recommendedName>
</protein>
<dbReference type="InterPro" id="IPR017968">
    <property type="entry name" value="Acylphosphatase_CS"/>
</dbReference>
<feature type="active site" evidence="6">
    <location>
        <position position="509"/>
    </location>
</feature>
<evidence type="ECO:0000259" key="9">
    <source>
        <dbReference type="PROSITE" id="PS51160"/>
    </source>
</evidence>
<dbReference type="Proteomes" id="UP000235346">
    <property type="component" value="Unassembled WGS sequence"/>
</dbReference>
<keyword evidence="6" id="KW-0378">Hydrolase</keyword>
<dbReference type="PROSITE" id="PS50975">
    <property type="entry name" value="ATP_GRASP"/>
    <property type="match status" value="1"/>
</dbReference>
<feature type="active site" evidence="6">
    <location>
        <position position="491"/>
    </location>
</feature>
<organism evidence="10 11">
    <name type="scientific">Halomonas heilongjiangensis</name>
    <dbReference type="NCBI Taxonomy" id="1387883"/>
    <lineage>
        <taxon>Bacteria</taxon>
        <taxon>Pseudomonadati</taxon>
        <taxon>Pseudomonadota</taxon>
        <taxon>Gammaproteobacteria</taxon>
        <taxon>Oceanospirillales</taxon>
        <taxon>Halomonadaceae</taxon>
        <taxon>Halomonas</taxon>
    </lineage>
</organism>
<dbReference type="InterPro" id="IPR020456">
    <property type="entry name" value="Acylphosphatase"/>
</dbReference>
<feature type="domain" description="ATP-grasp" evidence="8">
    <location>
        <begin position="89"/>
        <end position="340"/>
    </location>
</feature>
<accession>A0A2N7TRE6</accession>
<evidence type="ECO:0000313" key="11">
    <source>
        <dbReference type="Proteomes" id="UP000235346"/>
    </source>
</evidence>
<evidence type="ECO:0000256" key="3">
    <source>
        <dbReference type="ARBA" id="ARBA00015991"/>
    </source>
</evidence>
<dbReference type="EC" id="3.6.1.7" evidence="2 6"/>
<sequence length="567" mass="62175">MNYFSRKAFEARGVSLCAYLIALAGFQRGLRITFYNDPQLTTKVTTASDPRGTIFSLSDDKDVYFFLRSRGSLTSKEAHKSSINKWKTKELLLNAGVGTPKGIMVETGKALEDDELFASFGCREVVVKPVSGSLGKGVTTGIKSQEELVDALGNIQTRRVVLEEHVEGVEYRYYVAGGRVVAVTGREAANVVGDGTSTIRTLIMSKNKIRARNPHLSSRKIKLDKSTLSFLQLHGHDLSTVPAKDEKIYLSSAANLSRGGDSIDATHIVSEQSKEAAVAAARALNIPNAGVDIINVVRDGVEYNYVIELNSQAHIGSHSFPMKGDGQGNKVAEAIVESYFPERTEKIIEDAFFDFSYVKNGLGTGGLSGVSLPVLREGMVKKRLKLSSPHSPAVVTRHSEKIMKQTGCFGEVHSFGGGMFHMRLLAEETNAARFKEQLVKKLEDIEILEEGGFTSPIDTTVRVVNHVDDSEPNLRSSRLIVRGKVQGVGYRKWLKSAAMKKSVDGWVRNRSDGAVEAILSGNASQIAELIEECREGPRRSYVDQVLIKPTKITPKSGFRVRSTRESF</sequence>
<dbReference type="AlphaFoldDB" id="A0A2N7TRE6"/>
<dbReference type="Gene3D" id="3.30.70.100">
    <property type="match status" value="1"/>
</dbReference>
<comment type="similarity">
    <text evidence="1 7">Belongs to the acylphosphatase family.</text>
</comment>
<keyword evidence="5" id="KW-0067">ATP-binding</keyword>
<dbReference type="PROSITE" id="PS51160">
    <property type="entry name" value="ACYLPHOSPHATASE_3"/>
    <property type="match status" value="1"/>
</dbReference>
<comment type="catalytic activity">
    <reaction evidence="4 6">
        <text>an acyl phosphate + H2O = a carboxylate + phosphate + H(+)</text>
        <dbReference type="Rhea" id="RHEA:14965"/>
        <dbReference type="ChEBI" id="CHEBI:15377"/>
        <dbReference type="ChEBI" id="CHEBI:15378"/>
        <dbReference type="ChEBI" id="CHEBI:29067"/>
        <dbReference type="ChEBI" id="CHEBI:43474"/>
        <dbReference type="ChEBI" id="CHEBI:59918"/>
        <dbReference type="EC" id="3.6.1.7"/>
    </reaction>
</comment>
<dbReference type="SUPFAM" id="SSF56059">
    <property type="entry name" value="Glutathione synthetase ATP-binding domain-like"/>
    <property type="match status" value="1"/>
</dbReference>
<dbReference type="Gene3D" id="3.30.470.20">
    <property type="entry name" value="ATP-grasp fold, B domain"/>
    <property type="match status" value="2"/>
</dbReference>
<name>A0A2N7TRE6_9GAMM</name>
<proteinExistence type="inferred from homology"/>
<dbReference type="EMBL" id="PNRE01000025">
    <property type="protein sequence ID" value="PMR70753.1"/>
    <property type="molecule type" value="Genomic_DNA"/>
</dbReference>
<dbReference type="OrthoDB" id="5295388at2"/>
<dbReference type="SUPFAM" id="SSF54975">
    <property type="entry name" value="Acylphosphatase/BLUF domain-like"/>
    <property type="match status" value="1"/>
</dbReference>
<evidence type="ECO:0000256" key="1">
    <source>
        <dbReference type="ARBA" id="ARBA00005614"/>
    </source>
</evidence>
<keyword evidence="5" id="KW-0547">Nucleotide-binding</keyword>
<dbReference type="GO" id="GO:0005524">
    <property type="term" value="F:ATP binding"/>
    <property type="evidence" value="ECO:0007669"/>
    <property type="project" value="UniProtKB-UniRule"/>
</dbReference>
<feature type="domain" description="Acylphosphatase-like" evidence="9">
    <location>
        <begin position="476"/>
        <end position="562"/>
    </location>
</feature>
<dbReference type="GO" id="GO:0046872">
    <property type="term" value="F:metal ion binding"/>
    <property type="evidence" value="ECO:0007669"/>
    <property type="project" value="InterPro"/>
</dbReference>
<evidence type="ECO:0000259" key="8">
    <source>
        <dbReference type="PROSITE" id="PS50975"/>
    </source>
</evidence>
<evidence type="ECO:0000256" key="4">
    <source>
        <dbReference type="ARBA" id="ARBA00047645"/>
    </source>
</evidence>
<dbReference type="InterPro" id="IPR011761">
    <property type="entry name" value="ATP-grasp"/>
</dbReference>
<gene>
    <name evidence="10" type="ORF">C1H66_05620</name>
</gene>
<evidence type="ECO:0000256" key="2">
    <source>
        <dbReference type="ARBA" id="ARBA00012150"/>
    </source>
</evidence>
<dbReference type="InterPro" id="IPR036046">
    <property type="entry name" value="Acylphosphatase-like_dom_sf"/>
</dbReference>
<keyword evidence="11" id="KW-1185">Reference proteome</keyword>
<dbReference type="PANTHER" id="PTHR47268">
    <property type="entry name" value="ACYLPHOSPHATASE"/>
    <property type="match status" value="1"/>
</dbReference>
<evidence type="ECO:0000256" key="6">
    <source>
        <dbReference type="PROSITE-ProRule" id="PRU00520"/>
    </source>
</evidence>